<dbReference type="InterPro" id="IPR040582">
    <property type="entry name" value="OB_MalK-like"/>
</dbReference>
<dbReference type="InterPro" id="IPR008995">
    <property type="entry name" value="Mo/tungstate-bd_C_term_dom"/>
</dbReference>
<keyword evidence="7" id="KW-1278">Translocase</keyword>
<dbReference type="GO" id="GO:0008643">
    <property type="term" value="P:carbohydrate transport"/>
    <property type="evidence" value="ECO:0007669"/>
    <property type="project" value="InterPro"/>
</dbReference>
<dbReference type="Gene3D" id="3.40.50.300">
    <property type="entry name" value="P-loop containing nucleotide triphosphate hydrolases"/>
    <property type="match status" value="1"/>
</dbReference>
<evidence type="ECO:0000313" key="11">
    <source>
        <dbReference type="Proteomes" id="UP000698963"/>
    </source>
</evidence>
<dbReference type="GO" id="GO:0140359">
    <property type="term" value="F:ABC-type transporter activity"/>
    <property type="evidence" value="ECO:0007669"/>
    <property type="project" value="InterPro"/>
</dbReference>
<dbReference type="Pfam" id="PF17912">
    <property type="entry name" value="OB_MalK"/>
    <property type="match status" value="1"/>
</dbReference>
<dbReference type="RefSeq" id="WP_304123094.1">
    <property type="nucleotide sequence ID" value="NZ_DYZA01000200.1"/>
</dbReference>
<dbReference type="SMART" id="SM00382">
    <property type="entry name" value="AAA"/>
    <property type="match status" value="1"/>
</dbReference>
<keyword evidence="8" id="KW-0472">Membrane</keyword>
<evidence type="ECO:0000256" key="2">
    <source>
        <dbReference type="ARBA" id="ARBA00022475"/>
    </source>
</evidence>
<dbReference type="NCBIfam" id="NF008653">
    <property type="entry name" value="PRK11650.1"/>
    <property type="match status" value="1"/>
</dbReference>
<dbReference type="Proteomes" id="UP000698963">
    <property type="component" value="Unassembled WGS sequence"/>
</dbReference>
<evidence type="ECO:0000313" key="10">
    <source>
        <dbReference type="EMBL" id="HJD97927.1"/>
    </source>
</evidence>
<dbReference type="SUPFAM" id="SSF52540">
    <property type="entry name" value="P-loop containing nucleoside triphosphate hydrolases"/>
    <property type="match status" value="1"/>
</dbReference>
<evidence type="ECO:0000256" key="6">
    <source>
        <dbReference type="ARBA" id="ARBA00022840"/>
    </source>
</evidence>
<evidence type="ECO:0000256" key="1">
    <source>
        <dbReference type="ARBA" id="ARBA00022448"/>
    </source>
</evidence>
<dbReference type="PANTHER" id="PTHR43875:SF12">
    <property type="entry name" value="SN-GLYCEROL-3-PHOSPHATE IMPORT ATP-BINDING PROTEIN UGPC"/>
    <property type="match status" value="1"/>
</dbReference>
<keyword evidence="4" id="KW-0762">Sugar transport</keyword>
<dbReference type="Pfam" id="PF00005">
    <property type="entry name" value="ABC_tran"/>
    <property type="match status" value="1"/>
</dbReference>
<keyword evidence="1" id="KW-0813">Transport</keyword>
<dbReference type="AlphaFoldDB" id="A0A921AXZ5"/>
<evidence type="ECO:0000259" key="9">
    <source>
        <dbReference type="PROSITE" id="PS50893"/>
    </source>
</evidence>
<evidence type="ECO:0000256" key="8">
    <source>
        <dbReference type="ARBA" id="ARBA00023136"/>
    </source>
</evidence>
<dbReference type="Gene3D" id="2.40.50.100">
    <property type="match status" value="1"/>
</dbReference>
<dbReference type="EMBL" id="DYZA01000200">
    <property type="protein sequence ID" value="HJD97927.1"/>
    <property type="molecule type" value="Genomic_DNA"/>
</dbReference>
<organism evidence="10 11">
    <name type="scientific">Mailhella massiliensis</name>
    <dbReference type="NCBI Taxonomy" id="1903261"/>
    <lineage>
        <taxon>Bacteria</taxon>
        <taxon>Pseudomonadati</taxon>
        <taxon>Thermodesulfobacteriota</taxon>
        <taxon>Desulfovibrionia</taxon>
        <taxon>Desulfovibrionales</taxon>
        <taxon>Desulfovibrionaceae</taxon>
        <taxon>Mailhella</taxon>
    </lineage>
</organism>
<gene>
    <name evidence="10" type="primary">ugpC</name>
    <name evidence="10" type="ORF">K8W16_09825</name>
</gene>
<dbReference type="InterPro" id="IPR015855">
    <property type="entry name" value="ABC_transpr_MalK-like"/>
</dbReference>
<feature type="domain" description="ABC transporter" evidence="9">
    <location>
        <begin position="4"/>
        <end position="234"/>
    </location>
</feature>
<dbReference type="InterPro" id="IPR017871">
    <property type="entry name" value="ABC_transporter-like_CS"/>
</dbReference>
<dbReference type="GO" id="GO:0055052">
    <property type="term" value="C:ATP-binding cassette (ABC) transporter complex, substrate-binding subunit-containing"/>
    <property type="evidence" value="ECO:0007669"/>
    <property type="project" value="TreeGrafter"/>
</dbReference>
<dbReference type="PANTHER" id="PTHR43875">
    <property type="entry name" value="MALTODEXTRIN IMPORT ATP-BINDING PROTEIN MSMX"/>
    <property type="match status" value="1"/>
</dbReference>
<evidence type="ECO:0000256" key="5">
    <source>
        <dbReference type="ARBA" id="ARBA00022741"/>
    </source>
</evidence>
<dbReference type="PROSITE" id="PS50893">
    <property type="entry name" value="ABC_TRANSPORTER_2"/>
    <property type="match status" value="1"/>
</dbReference>
<keyword evidence="2" id="KW-1003">Cell membrane</keyword>
<keyword evidence="3" id="KW-0997">Cell inner membrane</keyword>
<dbReference type="PROSITE" id="PS00211">
    <property type="entry name" value="ABC_TRANSPORTER_1"/>
    <property type="match status" value="1"/>
</dbReference>
<accession>A0A921AXZ5</accession>
<evidence type="ECO:0000256" key="3">
    <source>
        <dbReference type="ARBA" id="ARBA00022519"/>
    </source>
</evidence>
<protein>
    <submittedName>
        <fullName evidence="10">Sn-glycerol-3-phosphate ABC transporter ATP-binding protein UgpC</fullName>
    </submittedName>
</protein>
<dbReference type="Gene3D" id="2.40.50.140">
    <property type="entry name" value="Nucleic acid-binding proteins"/>
    <property type="match status" value="1"/>
</dbReference>
<dbReference type="CDD" id="cd03301">
    <property type="entry name" value="ABC_MalK_N"/>
    <property type="match status" value="1"/>
</dbReference>
<dbReference type="InterPro" id="IPR012340">
    <property type="entry name" value="NA-bd_OB-fold"/>
</dbReference>
<evidence type="ECO:0000256" key="7">
    <source>
        <dbReference type="ARBA" id="ARBA00022967"/>
    </source>
</evidence>
<comment type="caution">
    <text evidence="10">The sequence shown here is derived from an EMBL/GenBank/DDBJ whole genome shotgun (WGS) entry which is preliminary data.</text>
</comment>
<name>A0A921AXZ5_9BACT</name>
<dbReference type="FunFam" id="3.40.50.300:FF:000042">
    <property type="entry name" value="Maltose/maltodextrin ABC transporter, ATP-binding protein"/>
    <property type="match status" value="1"/>
</dbReference>
<dbReference type="GO" id="GO:0001407">
    <property type="term" value="P:glycerophosphodiester transmembrane transport"/>
    <property type="evidence" value="ECO:0007669"/>
    <property type="project" value="TreeGrafter"/>
</dbReference>
<dbReference type="InterPro" id="IPR003593">
    <property type="entry name" value="AAA+_ATPase"/>
</dbReference>
<dbReference type="InterPro" id="IPR047641">
    <property type="entry name" value="ABC_transpr_MalK/UgpC-like"/>
</dbReference>
<dbReference type="GO" id="GO:0005524">
    <property type="term" value="F:ATP binding"/>
    <property type="evidence" value="ECO:0007669"/>
    <property type="project" value="UniProtKB-KW"/>
</dbReference>
<sequence>MANVRLCDIDKTFNKNKVLSGLNLEVPDGSFMVMVGPSGCGKSTALRCIAGLEEVTSGSIYIGDRDVTHMEPKDRNIAMVFQNYALYPHMNVYDNITYGLKVRGIPAEERKRRAEEAAKLLGLDGLLTRMPRQLSGGQRQRVAMGRAIVREPSVFLFDEPLSNLDANLRNQMRIELRRLHQRLATTSIYVTHDQVEAMTLAEKILVLRAGHIEQYGTPDDVYLRPASVFVAQFMGSPSMNIVRARAEGGDIILPDGTRLSGVQAPDINLDGRNGDILLGLRSEDLIFDPEGDIRVTVDIVEALGSDTLAYCRPLNSNPEKQESSSVIVRLQGSQRPASGDVIRLTARPGHGHVFDPETQLRCL</sequence>
<reference evidence="10" key="2">
    <citation type="submission" date="2021-09" db="EMBL/GenBank/DDBJ databases">
        <authorList>
            <person name="Gilroy R."/>
        </authorList>
    </citation>
    <scope>NUCLEOTIDE SEQUENCE</scope>
    <source>
        <strain evidence="10">ChiGjej2B2-19336</strain>
    </source>
</reference>
<proteinExistence type="predicted"/>
<dbReference type="InterPro" id="IPR027417">
    <property type="entry name" value="P-loop_NTPase"/>
</dbReference>
<reference evidence="10" key="1">
    <citation type="journal article" date="2021" name="PeerJ">
        <title>Extensive microbial diversity within the chicken gut microbiome revealed by metagenomics and culture.</title>
        <authorList>
            <person name="Gilroy R."/>
            <person name="Ravi A."/>
            <person name="Getino M."/>
            <person name="Pursley I."/>
            <person name="Horton D.L."/>
            <person name="Alikhan N.F."/>
            <person name="Baker D."/>
            <person name="Gharbi K."/>
            <person name="Hall N."/>
            <person name="Watson M."/>
            <person name="Adriaenssens E.M."/>
            <person name="Foster-Nyarko E."/>
            <person name="Jarju S."/>
            <person name="Secka A."/>
            <person name="Antonio M."/>
            <person name="Oren A."/>
            <person name="Chaudhuri R.R."/>
            <person name="La Ragione R."/>
            <person name="Hildebrand F."/>
            <person name="Pallen M.J."/>
        </authorList>
    </citation>
    <scope>NUCLEOTIDE SEQUENCE</scope>
    <source>
        <strain evidence="10">ChiGjej2B2-19336</strain>
    </source>
</reference>
<dbReference type="GO" id="GO:0015794">
    <property type="term" value="P:glycerol-3-phosphate transmembrane transport"/>
    <property type="evidence" value="ECO:0007669"/>
    <property type="project" value="TreeGrafter"/>
</dbReference>
<dbReference type="GO" id="GO:0016887">
    <property type="term" value="F:ATP hydrolysis activity"/>
    <property type="evidence" value="ECO:0007669"/>
    <property type="project" value="InterPro"/>
</dbReference>
<evidence type="ECO:0000256" key="4">
    <source>
        <dbReference type="ARBA" id="ARBA00022597"/>
    </source>
</evidence>
<keyword evidence="5" id="KW-0547">Nucleotide-binding</keyword>
<dbReference type="SUPFAM" id="SSF50331">
    <property type="entry name" value="MOP-like"/>
    <property type="match status" value="1"/>
</dbReference>
<dbReference type="InterPro" id="IPR003439">
    <property type="entry name" value="ABC_transporter-like_ATP-bd"/>
</dbReference>
<keyword evidence="6 10" id="KW-0067">ATP-binding</keyword>